<dbReference type="Pfam" id="PF00076">
    <property type="entry name" value="RRM_1"/>
    <property type="match status" value="1"/>
</dbReference>
<evidence type="ECO:0000313" key="4">
    <source>
        <dbReference type="EMBL" id="JAS91638.1"/>
    </source>
</evidence>
<dbReference type="InterPro" id="IPR000504">
    <property type="entry name" value="RRM_dom"/>
</dbReference>
<gene>
    <name evidence="4" type="ORF">g.52112</name>
</gene>
<dbReference type="SUPFAM" id="SSF54928">
    <property type="entry name" value="RNA-binding domain, RBD"/>
    <property type="match status" value="1"/>
</dbReference>
<feature type="domain" description="RRM" evidence="3">
    <location>
        <begin position="112"/>
        <end position="184"/>
    </location>
</feature>
<dbReference type="EMBL" id="GECU01016068">
    <property type="protein sequence ID" value="JAS91638.1"/>
    <property type="molecule type" value="Transcribed_RNA"/>
</dbReference>
<dbReference type="SMART" id="SM00360">
    <property type="entry name" value="RRM"/>
    <property type="match status" value="1"/>
</dbReference>
<name>A0A1B6IXH0_9HEMI</name>
<protein>
    <recommendedName>
        <fullName evidence="3">RRM domain-containing protein</fullName>
    </recommendedName>
</protein>
<keyword evidence="1 2" id="KW-0694">RNA-binding</keyword>
<evidence type="ECO:0000256" key="1">
    <source>
        <dbReference type="ARBA" id="ARBA00022884"/>
    </source>
</evidence>
<dbReference type="InterPro" id="IPR035979">
    <property type="entry name" value="RBD_domain_sf"/>
</dbReference>
<dbReference type="AlphaFoldDB" id="A0A1B6IXH0"/>
<dbReference type="GO" id="GO:0003723">
    <property type="term" value="F:RNA binding"/>
    <property type="evidence" value="ECO:0007669"/>
    <property type="project" value="UniProtKB-UniRule"/>
</dbReference>
<reference evidence="4" key="1">
    <citation type="submission" date="2015-11" db="EMBL/GenBank/DDBJ databases">
        <title>De novo transcriptome assembly of four potential Pierce s Disease insect vectors from Arizona vineyards.</title>
        <authorList>
            <person name="Tassone E.E."/>
        </authorList>
    </citation>
    <scope>NUCLEOTIDE SEQUENCE</scope>
</reference>
<evidence type="ECO:0000259" key="3">
    <source>
        <dbReference type="PROSITE" id="PS50102"/>
    </source>
</evidence>
<dbReference type="PROSITE" id="PS50102">
    <property type="entry name" value="RRM"/>
    <property type="match status" value="1"/>
</dbReference>
<evidence type="ECO:0000256" key="2">
    <source>
        <dbReference type="PROSITE-ProRule" id="PRU00176"/>
    </source>
</evidence>
<sequence length="199" mass="21783">EKLHGFEYPPGKKIVVKSEFDQRNDSLMGGVTGKRDAMGLVAAATPEITQELATLTKALAEATNMIKLQVGGALAGVRMGGSQMSDTYNPSLCSVRLPPPQSLARKDAKMAERLFIMGQPSLPPQNALWDVFGRFGDLIEVFVINGKNCGFVNYAKKESADRALEALHGEEVCHMRLKVTYADPPKTDSRKRLKMDTDN</sequence>
<proteinExistence type="predicted"/>
<feature type="non-terminal residue" evidence="4">
    <location>
        <position position="1"/>
    </location>
</feature>
<accession>A0A1B6IXH0</accession>
<dbReference type="Gene3D" id="3.30.70.330">
    <property type="match status" value="1"/>
</dbReference>
<dbReference type="InterPro" id="IPR012677">
    <property type="entry name" value="Nucleotide-bd_a/b_plait_sf"/>
</dbReference>
<organism evidence="4">
    <name type="scientific">Homalodisca liturata</name>
    <dbReference type="NCBI Taxonomy" id="320908"/>
    <lineage>
        <taxon>Eukaryota</taxon>
        <taxon>Metazoa</taxon>
        <taxon>Ecdysozoa</taxon>
        <taxon>Arthropoda</taxon>
        <taxon>Hexapoda</taxon>
        <taxon>Insecta</taxon>
        <taxon>Pterygota</taxon>
        <taxon>Neoptera</taxon>
        <taxon>Paraneoptera</taxon>
        <taxon>Hemiptera</taxon>
        <taxon>Auchenorrhyncha</taxon>
        <taxon>Membracoidea</taxon>
        <taxon>Cicadellidae</taxon>
        <taxon>Cicadellinae</taxon>
        <taxon>Proconiini</taxon>
        <taxon>Homalodisca</taxon>
    </lineage>
</organism>